<dbReference type="OrthoDB" id="1752183at2759"/>
<evidence type="ECO:0000313" key="3">
    <source>
        <dbReference type="Proteomes" id="UP000593579"/>
    </source>
</evidence>
<sequence length="127" mass="14414">AVAWTWGNLVLPLRINGVAHLEEQESLHILGYYLDGSRNCKGNTWAHLFTNEAVAFGDSSGFVGEAELWESLDGLLVLLNKGFKRVTIQSDNMEVVRALQESWWTNSSITVLRRIRRILKVEGQWCI</sequence>
<evidence type="ECO:0000313" key="2">
    <source>
        <dbReference type="EMBL" id="MBA0736752.1"/>
    </source>
</evidence>
<dbReference type="AlphaFoldDB" id="A0A7J9BKM3"/>
<dbReference type="InterPro" id="IPR002156">
    <property type="entry name" value="RNaseH_domain"/>
</dbReference>
<comment type="caution">
    <text evidence="2">The sequence shown here is derived from an EMBL/GenBank/DDBJ whole genome shotgun (WGS) entry which is preliminary data.</text>
</comment>
<dbReference type="EMBL" id="JABEZY010000004">
    <property type="protein sequence ID" value="MBA0736752.1"/>
    <property type="molecule type" value="Genomic_DNA"/>
</dbReference>
<protein>
    <recommendedName>
        <fullName evidence="1">RNase H type-1 domain-containing protein</fullName>
    </recommendedName>
</protein>
<dbReference type="GO" id="GO:0004523">
    <property type="term" value="F:RNA-DNA hybrid ribonuclease activity"/>
    <property type="evidence" value="ECO:0007669"/>
    <property type="project" value="InterPro"/>
</dbReference>
<dbReference type="Pfam" id="PF13456">
    <property type="entry name" value="RVT_3"/>
    <property type="match status" value="1"/>
</dbReference>
<keyword evidence="3" id="KW-1185">Reference proteome</keyword>
<accession>A0A7J9BKM3</accession>
<feature type="non-terminal residue" evidence="2">
    <location>
        <position position="1"/>
    </location>
</feature>
<organism evidence="2 3">
    <name type="scientific">Gossypium gossypioides</name>
    <name type="common">Mexican cotton</name>
    <name type="synonym">Selera gossypioides</name>
    <dbReference type="NCBI Taxonomy" id="34282"/>
    <lineage>
        <taxon>Eukaryota</taxon>
        <taxon>Viridiplantae</taxon>
        <taxon>Streptophyta</taxon>
        <taxon>Embryophyta</taxon>
        <taxon>Tracheophyta</taxon>
        <taxon>Spermatophyta</taxon>
        <taxon>Magnoliopsida</taxon>
        <taxon>eudicotyledons</taxon>
        <taxon>Gunneridae</taxon>
        <taxon>Pentapetalae</taxon>
        <taxon>rosids</taxon>
        <taxon>malvids</taxon>
        <taxon>Malvales</taxon>
        <taxon>Malvaceae</taxon>
        <taxon>Malvoideae</taxon>
        <taxon>Gossypium</taxon>
    </lineage>
</organism>
<feature type="domain" description="RNase H type-1" evidence="1">
    <location>
        <begin position="62"/>
        <end position="120"/>
    </location>
</feature>
<dbReference type="GO" id="GO:0003676">
    <property type="term" value="F:nucleic acid binding"/>
    <property type="evidence" value="ECO:0007669"/>
    <property type="project" value="InterPro"/>
</dbReference>
<evidence type="ECO:0000259" key="1">
    <source>
        <dbReference type="Pfam" id="PF13456"/>
    </source>
</evidence>
<dbReference type="Proteomes" id="UP000593579">
    <property type="component" value="Unassembled WGS sequence"/>
</dbReference>
<reference evidence="2 3" key="1">
    <citation type="journal article" date="2019" name="Genome Biol. Evol.">
        <title>Insights into the evolution of the New World diploid cottons (Gossypium, subgenus Houzingenia) based on genome sequencing.</title>
        <authorList>
            <person name="Grover C.E."/>
            <person name="Arick M.A. 2nd"/>
            <person name="Thrash A."/>
            <person name="Conover J.L."/>
            <person name="Sanders W.S."/>
            <person name="Peterson D.G."/>
            <person name="Frelichowski J.E."/>
            <person name="Scheffler J.A."/>
            <person name="Scheffler B.E."/>
            <person name="Wendel J.F."/>
        </authorList>
    </citation>
    <scope>NUCLEOTIDE SEQUENCE [LARGE SCALE GENOMIC DNA]</scope>
    <source>
        <strain evidence="2">5</strain>
        <tissue evidence="2">Leaf</tissue>
    </source>
</reference>
<proteinExistence type="predicted"/>
<gene>
    <name evidence="2" type="ORF">Gogos_010260</name>
</gene>
<name>A0A7J9BKM3_GOSGO</name>